<dbReference type="InterPro" id="IPR036390">
    <property type="entry name" value="WH_DNA-bd_sf"/>
</dbReference>
<evidence type="ECO:0000313" key="2">
    <source>
        <dbReference type="EMBL" id="AHH99242.1"/>
    </source>
</evidence>
<name>W5WEH4_9PSEU</name>
<dbReference type="PANTHER" id="PTHR33164">
    <property type="entry name" value="TRANSCRIPTIONAL REGULATOR, MARR FAMILY"/>
    <property type="match status" value="1"/>
</dbReference>
<dbReference type="eggNOG" id="COG1846">
    <property type="taxonomic scope" value="Bacteria"/>
</dbReference>
<dbReference type="AlphaFoldDB" id="W5WEH4"/>
<reference evidence="2 3" key="1">
    <citation type="journal article" date="2014" name="BMC Genomics">
        <title>Complete genome sequence of producer of the glycopeptide antibiotic Aculeximycin Kutzneria albida DSM 43870T, a representative of minor genus of Pseudonocardiaceae.</title>
        <authorList>
            <person name="Rebets Y."/>
            <person name="Tokovenko B."/>
            <person name="Lushchyk I."/>
            <person name="Ruckert C."/>
            <person name="Zaburannyi N."/>
            <person name="Bechthold A."/>
            <person name="Kalinowski J."/>
            <person name="Luzhetskyy A."/>
        </authorList>
    </citation>
    <scope>NUCLEOTIDE SEQUENCE [LARGE SCALE GENOMIC DNA]</scope>
    <source>
        <strain evidence="2">DSM 43870</strain>
    </source>
</reference>
<sequence>MSASRVQPTVEDPGFLAFTEAVADLLVAVRRSRGRLAGHGRPALSLSQIQLLEAIADGSSLGVGELAEQAGVATPTATRMLQQLERDGIVDRVRAPDNQRRVEVTLTALGAELLDAHRARLRERQLRAFRELDPEQRTMIVTLMGRLTELVDDL</sequence>
<dbReference type="SMART" id="SM00347">
    <property type="entry name" value="HTH_MARR"/>
    <property type="match status" value="1"/>
</dbReference>
<dbReference type="PATRIC" id="fig|1449976.3.peg.5905"/>
<dbReference type="InterPro" id="IPR000835">
    <property type="entry name" value="HTH_MarR-typ"/>
</dbReference>
<gene>
    <name evidence="2" type="ORF">KALB_5881</name>
</gene>
<proteinExistence type="predicted"/>
<dbReference type="Gene3D" id="1.10.10.10">
    <property type="entry name" value="Winged helix-like DNA-binding domain superfamily/Winged helix DNA-binding domain"/>
    <property type="match status" value="1"/>
</dbReference>
<dbReference type="SUPFAM" id="SSF46785">
    <property type="entry name" value="Winged helix' DNA-binding domain"/>
    <property type="match status" value="1"/>
</dbReference>
<dbReference type="EMBL" id="CP007155">
    <property type="protein sequence ID" value="AHH99242.1"/>
    <property type="molecule type" value="Genomic_DNA"/>
</dbReference>
<dbReference type="RefSeq" id="WP_025359170.1">
    <property type="nucleotide sequence ID" value="NZ_CP007155.1"/>
</dbReference>
<dbReference type="GO" id="GO:0003700">
    <property type="term" value="F:DNA-binding transcription factor activity"/>
    <property type="evidence" value="ECO:0007669"/>
    <property type="project" value="InterPro"/>
</dbReference>
<protein>
    <recommendedName>
        <fullName evidence="1">HTH marR-type domain-containing protein</fullName>
    </recommendedName>
</protein>
<dbReference type="PRINTS" id="PR00598">
    <property type="entry name" value="HTHMARR"/>
</dbReference>
<organism evidence="2 3">
    <name type="scientific">Kutzneria albida DSM 43870</name>
    <dbReference type="NCBI Taxonomy" id="1449976"/>
    <lineage>
        <taxon>Bacteria</taxon>
        <taxon>Bacillati</taxon>
        <taxon>Actinomycetota</taxon>
        <taxon>Actinomycetes</taxon>
        <taxon>Pseudonocardiales</taxon>
        <taxon>Pseudonocardiaceae</taxon>
        <taxon>Kutzneria</taxon>
    </lineage>
</organism>
<dbReference type="InterPro" id="IPR039422">
    <property type="entry name" value="MarR/SlyA-like"/>
</dbReference>
<dbReference type="InterPro" id="IPR036388">
    <property type="entry name" value="WH-like_DNA-bd_sf"/>
</dbReference>
<dbReference type="PROSITE" id="PS50995">
    <property type="entry name" value="HTH_MARR_2"/>
    <property type="match status" value="1"/>
</dbReference>
<feature type="domain" description="HTH marR-type" evidence="1">
    <location>
        <begin position="19"/>
        <end position="149"/>
    </location>
</feature>
<dbReference type="HOGENOM" id="CLU_083287_15_1_11"/>
<dbReference type="Proteomes" id="UP000019225">
    <property type="component" value="Chromosome"/>
</dbReference>
<dbReference type="Pfam" id="PF01047">
    <property type="entry name" value="MarR"/>
    <property type="match status" value="1"/>
</dbReference>
<keyword evidence="3" id="KW-1185">Reference proteome</keyword>
<dbReference type="KEGG" id="kal:KALB_5881"/>
<accession>W5WEH4</accession>
<evidence type="ECO:0000259" key="1">
    <source>
        <dbReference type="PROSITE" id="PS50995"/>
    </source>
</evidence>
<evidence type="ECO:0000313" key="3">
    <source>
        <dbReference type="Proteomes" id="UP000019225"/>
    </source>
</evidence>
<dbReference type="PANTHER" id="PTHR33164:SF13">
    <property type="entry name" value="4-HYDROXYPHENYLACETATE CATABOLISM PROTEIN"/>
    <property type="match status" value="1"/>
</dbReference>
<dbReference type="GO" id="GO:0006950">
    <property type="term" value="P:response to stress"/>
    <property type="evidence" value="ECO:0007669"/>
    <property type="project" value="TreeGrafter"/>
</dbReference>
<dbReference type="OrthoDB" id="3527481at2"/>